<dbReference type="PANTHER" id="PTHR34219">
    <property type="entry name" value="IRON-REGULATED INNER MEMBRANE PROTEIN-RELATED"/>
    <property type="match status" value="1"/>
</dbReference>
<dbReference type="AlphaFoldDB" id="A0A432WCD9"/>
<gene>
    <name evidence="2" type="ORF">CWE14_14110</name>
</gene>
<dbReference type="InterPro" id="IPR005625">
    <property type="entry name" value="PepSY-ass_TM"/>
</dbReference>
<comment type="caution">
    <text evidence="2">The sequence shown here is derived from an EMBL/GenBank/DDBJ whole genome shotgun (WGS) entry which is preliminary data.</text>
</comment>
<dbReference type="EMBL" id="PIPO01000007">
    <property type="protein sequence ID" value="RUO29590.1"/>
    <property type="molecule type" value="Genomic_DNA"/>
</dbReference>
<dbReference type="Proteomes" id="UP000287823">
    <property type="component" value="Unassembled WGS sequence"/>
</dbReference>
<feature type="transmembrane region" description="Helical" evidence="1">
    <location>
        <begin position="12"/>
        <end position="33"/>
    </location>
</feature>
<keyword evidence="3" id="KW-1185">Reference proteome</keyword>
<evidence type="ECO:0000313" key="3">
    <source>
        <dbReference type="Proteomes" id="UP000287823"/>
    </source>
</evidence>
<dbReference type="RefSeq" id="WP_126799965.1">
    <property type="nucleotide sequence ID" value="NZ_PIPO01000007.1"/>
</dbReference>
<protein>
    <submittedName>
        <fullName evidence="2">PepSY domain-containing protein</fullName>
    </submittedName>
</protein>
<reference evidence="2 3" key="1">
    <citation type="journal article" date="2011" name="Front. Microbiol.">
        <title>Genomic signatures of strain selection and enhancement in Bacillus atrophaeus var. globigii, a historical biowarfare simulant.</title>
        <authorList>
            <person name="Gibbons H.S."/>
            <person name="Broomall S.M."/>
            <person name="McNew L.A."/>
            <person name="Daligault H."/>
            <person name="Chapman C."/>
            <person name="Bruce D."/>
            <person name="Karavis M."/>
            <person name="Krepps M."/>
            <person name="McGregor P.A."/>
            <person name="Hong C."/>
            <person name="Park K.H."/>
            <person name="Akmal A."/>
            <person name="Feldman A."/>
            <person name="Lin J.S."/>
            <person name="Chang W.E."/>
            <person name="Higgs B.W."/>
            <person name="Demirev P."/>
            <person name="Lindquist J."/>
            <person name="Liem A."/>
            <person name="Fochler E."/>
            <person name="Read T.D."/>
            <person name="Tapia R."/>
            <person name="Johnson S."/>
            <person name="Bishop-Lilly K.A."/>
            <person name="Detter C."/>
            <person name="Han C."/>
            <person name="Sozhamannan S."/>
            <person name="Rosenzweig C.N."/>
            <person name="Skowronski E.W."/>
        </authorList>
    </citation>
    <scope>NUCLEOTIDE SEQUENCE [LARGE SCALE GENOMIC DNA]</scope>
    <source>
        <strain evidence="2 3">Y4G10-17</strain>
    </source>
</reference>
<sequence>MTQRQWFKLHGWCSLPIWMLFCFICITGTIAVFSHELTWLFNENARAVNPDGLAAMPVSELVGIVQSQFPNAHITTVMTFEPYLINAVMFSSDEIPVGIAYVNQYTGVVQEVNQGITFINFMRSLHSWLLFPWQNGYSIGYYLVSAMSFVMIGALITGLVIYKKFWRAYTQPKIRVSKGKKSLLTDLHKHGGAWSIWFLILMSVTGLWYFTQQVFWHADIDIEGHPPLVETTDIPLGEQAQPPVSFAQALQIAEQRFPDIRPSFIMMPEHNRDMFKIMGGGDFIFFDQYSYRLDINPWNGEIARAVSPDSMGTLQTIQHIVDPLHYGTIGGLWTKVIWFIFGLILSAMSITGFLLWGSRTVKASKARRTQTQDQLHHPLPQEEAR</sequence>
<keyword evidence="1" id="KW-0812">Transmembrane</keyword>
<dbReference type="Pfam" id="PF03929">
    <property type="entry name" value="PepSY_TM"/>
    <property type="match status" value="1"/>
</dbReference>
<feature type="transmembrane region" description="Helical" evidence="1">
    <location>
        <begin position="139"/>
        <end position="162"/>
    </location>
</feature>
<evidence type="ECO:0000256" key="1">
    <source>
        <dbReference type="SAM" id="Phobius"/>
    </source>
</evidence>
<keyword evidence="1" id="KW-0472">Membrane</keyword>
<evidence type="ECO:0000313" key="2">
    <source>
        <dbReference type="EMBL" id="RUO29590.1"/>
    </source>
</evidence>
<dbReference type="PANTHER" id="PTHR34219:SF8">
    <property type="entry name" value="PEPSY DOMAIN-CONTAINING PROTEIN"/>
    <property type="match status" value="1"/>
</dbReference>
<accession>A0A432WCD9</accession>
<proteinExistence type="predicted"/>
<organism evidence="2 3">
    <name type="scientific">Aliidiomarina soli</name>
    <dbReference type="NCBI Taxonomy" id="1928574"/>
    <lineage>
        <taxon>Bacteria</taxon>
        <taxon>Pseudomonadati</taxon>
        <taxon>Pseudomonadota</taxon>
        <taxon>Gammaproteobacteria</taxon>
        <taxon>Alteromonadales</taxon>
        <taxon>Idiomarinaceae</taxon>
        <taxon>Aliidiomarina</taxon>
    </lineage>
</organism>
<feature type="transmembrane region" description="Helical" evidence="1">
    <location>
        <begin position="191"/>
        <end position="210"/>
    </location>
</feature>
<keyword evidence="1" id="KW-1133">Transmembrane helix</keyword>
<feature type="transmembrane region" description="Helical" evidence="1">
    <location>
        <begin position="336"/>
        <end position="357"/>
    </location>
</feature>
<name>A0A432WCD9_9GAMM</name>